<evidence type="ECO:0000313" key="4">
    <source>
        <dbReference type="Proteomes" id="UP000278962"/>
    </source>
</evidence>
<dbReference type="PANTHER" id="PTHR35174">
    <property type="entry name" value="BLL7171 PROTEIN-RELATED"/>
    <property type="match status" value="1"/>
</dbReference>
<feature type="domain" description="YCII-related" evidence="2">
    <location>
        <begin position="1"/>
        <end position="107"/>
    </location>
</feature>
<evidence type="ECO:0000256" key="1">
    <source>
        <dbReference type="ARBA" id="ARBA00007689"/>
    </source>
</evidence>
<comment type="similarity">
    <text evidence="1">Belongs to the YciI family.</text>
</comment>
<name>A0A660LCK7_9ACTN</name>
<dbReference type="EMBL" id="RBIL01000001">
    <property type="protein sequence ID" value="RKQ91600.1"/>
    <property type="molecule type" value="Genomic_DNA"/>
</dbReference>
<accession>A0A660LCK7</accession>
<dbReference type="OrthoDB" id="668782at2"/>
<keyword evidence="4" id="KW-1185">Reference proteome</keyword>
<gene>
    <name evidence="3" type="ORF">C8N24_1423</name>
</gene>
<comment type="caution">
    <text evidence="3">The sequence shown here is derived from an EMBL/GenBank/DDBJ whole genome shotgun (WGS) entry which is preliminary data.</text>
</comment>
<dbReference type="InterPro" id="IPR005545">
    <property type="entry name" value="YCII"/>
</dbReference>
<dbReference type="SUPFAM" id="SSF54909">
    <property type="entry name" value="Dimeric alpha+beta barrel"/>
    <property type="match status" value="1"/>
</dbReference>
<evidence type="ECO:0000259" key="2">
    <source>
        <dbReference type="Pfam" id="PF03795"/>
    </source>
</evidence>
<reference evidence="3 4" key="1">
    <citation type="submission" date="2018-10" db="EMBL/GenBank/DDBJ databases">
        <title>Genomic Encyclopedia of Archaeal and Bacterial Type Strains, Phase II (KMG-II): from individual species to whole genera.</title>
        <authorList>
            <person name="Goeker M."/>
        </authorList>
    </citation>
    <scope>NUCLEOTIDE SEQUENCE [LARGE SCALE GENOMIC DNA]</scope>
    <source>
        <strain evidence="3 4">DSM 14954</strain>
    </source>
</reference>
<dbReference type="AlphaFoldDB" id="A0A660LCK7"/>
<sequence length="118" mass="12898">MHYVLTLHYRDGEGPEMGTPEFEAEMKVWNALNDEMKAAGVIVGVGGLSPETATTLRTRGGEEIVTDGPFAETKEILFSLYVIDVEDLDAALAWARRMPATEYGSVQIHASSYGFQTA</sequence>
<protein>
    <recommendedName>
        <fullName evidence="2">YCII-related domain-containing protein</fullName>
    </recommendedName>
</protein>
<dbReference type="InterPro" id="IPR011008">
    <property type="entry name" value="Dimeric_a/b-barrel"/>
</dbReference>
<organism evidence="3 4">
    <name type="scientific">Solirubrobacter pauli</name>
    <dbReference type="NCBI Taxonomy" id="166793"/>
    <lineage>
        <taxon>Bacteria</taxon>
        <taxon>Bacillati</taxon>
        <taxon>Actinomycetota</taxon>
        <taxon>Thermoleophilia</taxon>
        <taxon>Solirubrobacterales</taxon>
        <taxon>Solirubrobacteraceae</taxon>
        <taxon>Solirubrobacter</taxon>
    </lineage>
</organism>
<dbReference type="Gene3D" id="3.30.70.1060">
    <property type="entry name" value="Dimeric alpha+beta barrel"/>
    <property type="match status" value="1"/>
</dbReference>
<proteinExistence type="inferred from homology"/>
<dbReference type="PANTHER" id="PTHR35174:SF3">
    <property type="entry name" value="BLL7171 PROTEIN"/>
    <property type="match status" value="1"/>
</dbReference>
<dbReference type="Proteomes" id="UP000278962">
    <property type="component" value="Unassembled WGS sequence"/>
</dbReference>
<dbReference type="RefSeq" id="WP_121249353.1">
    <property type="nucleotide sequence ID" value="NZ_RBIL01000001.1"/>
</dbReference>
<dbReference type="Pfam" id="PF03795">
    <property type="entry name" value="YCII"/>
    <property type="match status" value="1"/>
</dbReference>
<evidence type="ECO:0000313" key="3">
    <source>
        <dbReference type="EMBL" id="RKQ91600.1"/>
    </source>
</evidence>